<accession>A0ABW0FN87</accession>
<evidence type="ECO:0000313" key="2">
    <source>
        <dbReference type="Proteomes" id="UP001596152"/>
    </source>
</evidence>
<evidence type="ECO:0008006" key="3">
    <source>
        <dbReference type="Google" id="ProtNLM"/>
    </source>
</evidence>
<sequence length="44" mass="5018">MDEDTDALIQRWIIAFCEMPALVDPELMRAVLADMETQSKEPPP</sequence>
<evidence type="ECO:0000313" key="1">
    <source>
        <dbReference type="EMBL" id="MFC5342661.1"/>
    </source>
</evidence>
<dbReference type="RefSeq" id="WP_374038584.1">
    <property type="nucleotide sequence ID" value="NZ_CP169082.1"/>
</dbReference>
<proteinExistence type="predicted"/>
<name>A0ABW0FN87_9CAUL</name>
<dbReference type="EMBL" id="JBHSLF010000002">
    <property type="protein sequence ID" value="MFC5342661.1"/>
    <property type="molecule type" value="Genomic_DNA"/>
</dbReference>
<organism evidence="1 2">
    <name type="scientific">Brevundimonas staleyi</name>
    <dbReference type="NCBI Taxonomy" id="74326"/>
    <lineage>
        <taxon>Bacteria</taxon>
        <taxon>Pseudomonadati</taxon>
        <taxon>Pseudomonadota</taxon>
        <taxon>Alphaproteobacteria</taxon>
        <taxon>Caulobacterales</taxon>
        <taxon>Caulobacteraceae</taxon>
        <taxon>Brevundimonas</taxon>
    </lineage>
</organism>
<dbReference type="Proteomes" id="UP001596152">
    <property type="component" value="Unassembled WGS sequence"/>
</dbReference>
<comment type="caution">
    <text evidence="1">The sequence shown here is derived from an EMBL/GenBank/DDBJ whole genome shotgun (WGS) entry which is preliminary data.</text>
</comment>
<keyword evidence="2" id="KW-1185">Reference proteome</keyword>
<gene>
    <name evidence="1" type="ORF">ACFPIE_01970</name>
</gene>
<protein>
    <recommendedName>
        <fullName evidence="3">Anti-sigma factor NepR domain-containing protein</fullName>
    </recommendedName>
</protein>
<reference evidence="2" key="1">
    <citation type="journal article" date="2019" name="Int. J. Syst. Evol. Microbiol.">
        <title>The Global Catalogue of Microorganisms (GCM) 10K type strain sequencing project: providing services to taxonomists for standard genome sequencing and annotation.</title>
        <authorList>
            <consortium name="The Broad Institute Genomics Platform"/>
            <consortium name="The Broad Institute Genome Sequencing Center for Infectious Disease"/>
            <person name="Wu L."/>
            <person name="Ma J."/>
        </authorList>
    </citation>
    <scope>NUCLEOTIDE SEQUENCE [LARGE SCALE GENOMIC DNA]</scope>
    <source>
        <strain evidence="2">JCM 12125</strain>
    </source>
</reference>